<reference evidence="2 3" key="1">
    <citation type="journal article" date="2016" name="DNA Res.">
        <title>The draft genome of MD-2 pineapple using hybrid error correction of long reads.</title>
        <authorList>
            <person name="Redwan R.M."/>
            <person name="Saidin A."/>
            <person name="Kumar S.V."/>
        </authorList>
    </citation>
    <scope>NUCLEOTIDE SEQUENCE [LARGE SCALE GENOMIC DNA]</scope>
    <source>
        <strain evidence="3">cv. MD2</strain>
        <tissue evidence="2">Leaf</tissue>
    </source>
</reference>
<evidence type="ECO:0000313" key="2">
    <source>
        <dbReference type="EMBL" id="OAY64833.1"/>
    </source>
</evidence>
<organism evidence="2 3">
    <name type="scientific">Ananas comosus</name>
    <name type="common">Pineapple</name>
    <name type="synonym">Ananas ananas</name>
    <dbReference type="NCBI Taxonomy" id="4615"/>
    <lineage>
        <taxon>Eukaryota</taxon>
        <taxon>Viridiplantae</taxon>
        <taxon>Streptophyta</taxon>
        <taxon>Embryophyta</taxon>
        <taxon>Tracheophyta</taxon>
        <taxon>Spermatophyta</taxon>
        <taxon>Magnoliopsida</taxon>
        <taxon>Liliopsida</taxon>
        <taxon>Poales</taxon>
        <taxon>Bromeliaceae</taxon>
        <taxon>Bromelioideae</taxon>
        <taxon>Ananas</taxon>
    </lineage>
</organism>
<evidence type="ECO:0000259" key="1">
    <source>
        <dbReference type="Pfam" id="PF26138"/>
    </source>
</evidence>
<comment type="caution">
    <text evidence="2">The sequence shown here is derived from an EMBL/GenBank/DDBJ whole genome shotgun (WGS) entry which is preliminary data.</text>
</comment>
<dbReference type="Pfam" id="PF26138">
    <property type="entry name" value="DUF8040"/>
    <property type="match status" value="1"/>
</dbReference>
<evidence type="ECO:0000313" key="3">
    <source>
        <dbReference type="Proteomes" id="UP000092600"/>
    </source>
</evidence>
<protein>
    <recommendedName>
        <fullName evidence="1">DUF8040 domain-containing protein</fullName>
    </recommendedName>
</protein>
<feature type="domain" description="DUF8040" evidence="1">
    <location>
        <begin position="1"/>
        <end position="74"/>
    </location>
</feature>
<accession>A0A199UJC3</accession>
<dbReference type="Proteomes" id="UP000092600">
    <property type="component" value="Unassembled WGS sequence"/>
</dbReference>
<dbReference type="EMBL" id="LSRQ01007587">
    <property type="protein sequence ID" value="OAY64833.1"/>
    <property type="molecule type" value="Genomic_DNA"/>
</dbReference>
<proteinExistence type="predicted"/>
<sequence length="203" mass="22152">MYVQEVLEGHDERCKREFRMETHVFKALVKCLKDKGLILDTKYVSAEEQVAMFLFTLSKNASNHSVQERFQHSEIRNHEIIDVPDGDAEYAEDIDSMNNQRRSGNLKRGKRVRCLSGHRRVRPWSAVATVAEKSAAPLWTAAATVAKMSAVPLRTATATVAEMSAADEVSVVASAAAEVSAAASAAAEVSASEERVGCGEGRD</sequence>
<dbReference type="AlphaFoldDB" id="A0A199UJC3"/>
<dbReference type="STRING" id="4615.A0A199UJC3"/>
<name>A0A199UJC3_ANACO</name>
<dbReference type="InterPro" id="IPR058353">
    <property type="entry name" value="DUF8040"/>
</dbReference>
<gene>
    <name evidence="2" type="ORF">ACMD2_18072</name>
</gene>